<dbReference type="GO" id="GO:0043953">
    <property type="term" value="P:protein transport by the Tat complex"/>
    <property type="evidence" value="ECO:0007669"/>
    <property type="project" value="UniProtKB-UniRule"/>
</dbReference>
<evidence type="ECO:0000313" key="12">
    <source>
        <dbReference type="Proteomes" id="UP000265962"/>
    </source>
</evidence>
<dbReference type="Pfam" id="PF02416">
    <property type="entry name" value="TatA_B_E"/>
    <property type="match status" value="1"/>
</dbReference>
<evidence type="ECO:0000256" key="7">
    <source>
        <dbReference type="ARBA" id="ARBA00023010"/>
    </source>
</evidence>
<evidence type="ECO:0000256" key="5">
    <source>
        <dbReference type="ARBA" id="ARBA00022927"/>
    </source>
</evidence>
<dbReference type="Proteomes" id="UP000265962">
    <property type="component" value="Unassembled WGS sequence"/>
</dbReference>
<keyword evidence="5 9" id="KW-0653">Protein transport</keyword>
<dbReference type="EMBL" id="OMOH01000007">
    <property type="protein sequence ID" value="SPF68930.1"/>
    <property type="molecule type" value="Genomic_DNA"/>
</dbReference>
<evidence type="ECO:0000256" key="1">
    <source>
        <dbReference type="ARBA" id="ARBA00004162"/>
    </source>
</evidence>
<evidence type="ECO:0000256" key="3">
    <source>
        <dbReference type="ARBA" id="ARBA00022475"/>
    </source>
</evidence>
<evidence type="ECO:0000256" key="2">
    <source>
        <dbReference type="ARBA" id="ARBA00022448"/>
    </source>
</evidence>
<dbReference type="NCBIfam" id="TIGR01411">
    <property type="entry name" value="tatAE"/>
    <property type="match status" value="1"/>
</dbReference>
<dbReference type="RefSeq" id="WP_119716060.1">
    <property type="nucleotide sequence ID" value="NZ_OMOH01000007.1"/>
</dbReference>
<accession>A0A375I294</accession>
<evidence type="ECO:0000256" key="9">
    <source>
        <dbReference type="HAMAP-Rule" id="MF_00236"/>
    </source>
</evidence>
<keyword evidence="6 9" id="KW-1133">Transmembrane helix</keyword>
<dbReference type="AlphaFoldDB" id="A0A375I294"/>
<keyword evidence="2 9" id="KW-0813">Transport</keyword>
<comment type="function">
    <text evidence="9">Part of the twin-arginine translocation (Tat) system that transports large folded proteins containing a characteristic twin-arginine motif in their signal peptide across membranes. TatA could form the protein-conducting channel of the Tat system.</text>
</comment>
<dbReference type="InterPro" id="IPR003369">
    <property type="entry name" value="TatA/B/E"/>
</dbReference>
<gene>
    <name evidence="9" type="primary">tatA</name>
    <name evidence="11" type="ORF">PROPJV5_1905</name>
</gene>
<dbReference type="Gene3D" id="1.20.5.3310">
    <property type="match status" value="1"/>
</dbReference>
<comment type="subunit">
    <text evidence="9">The Tat system comprises two distinct complexes: a TatABC complex, containing multiple copies of TatA, TatB and TatC subunits, and a separate TatA complex, containing only TatA subunits. Substrates initially bind to the TatABC complex, which probably triggers association of the separate TatA complex to form the active translocon.</text>
</comment>
<comment type="subcellular location">
    <subcellularLocation>
        <location evidence="1 9">Cell membrane</location>
        <topology evidence="1 9">Single-pass membrane protein</topology>
    </subcellularLocation>
</comment>
<organism evidence="11 12">
    <name type="scientific">Propionibacterium ruminifibrarum</name>
    <dbReference type="NCBI Taxonomy" id="1962131"/>
    <lineage>
        <taxon>Bacteria</taxon>
        <taxon>Bacillati</taxon>
        <taxon>Actinomycetota</taxon>
        <taxon>Actinomycetes</taxon>
        <taxon>Propionibacteriales</taxon>
        <taxon>Propionibacteriaceae</taxon>
        <taxon>Propionibacterium</taxon>
    </lineage>
</organism>
<evidence type="ECO:0000313" key="11">
    <source>
        <dbReference type="EMBL" id="SPF68930.1"/>
    </source>
</evidence>
<comment type="similarity">
    <text evidence="9">Belongs to the TatA/E family.</text>
</comment>
<dbReference type="PANTHER" id="PTHR42982:SF1">
    <property type="entry name" value="SEC-INDEPENDENT PROTEIN TRANSLOCASE PROTEIN TATA"/>
    <property type="match status" value="1"/>
</dbReference>
<proteinExistence type="inferred from homology"/>
<dbReference type="OrthoDB" id="3733670at2"/>
<evidence type="ECO:0000256" key="6">
    <source>
        <dbReference type="ARBA" id="ARBA00022989"/>
    </source>
</evidence>
<evidence type="ECO:0000256" key="10">
    <source>
        <dbReference type="SAM" id="MobiDB-lite"/>
    </source>
</evidence>
<keyword evidence="4 9" id="KW-0812">Transmembrane</keyword>
<dbReference type="PANTHER" id="PTHR42982">
    <property type="entry name" value="SEC-INDEPENDENT PROTEIN TRANSLOCASE PROTEIN TATA"/>
    <property type="match status" value="1"/>
</dbReference>
<keyword evidence="7 9" id="KW-0811">Translocation</keyword>
<evidence type="ECO:0000256" key="4">
    <source>
        <dbReference type="ARBA" id="ARBA00022692"/>
    </source>
</evidence>
<keyword evidence="3 9" id="KW-1003">Cell membrane</keyword>
<evidence type="ECO:0000256" key="8">
    <source>
        <dbReference type="ARBA" id="ARBA00023136"/>
    </source>
</evidence>
<feature type="region of interest" description="Disordered" evidence="10">
    <location>
        <begin position="40"/>
        <end position="95"/>
    </location>
</feature>
<feature type="compositionally biased region" description="Low complexity" evidence="10">
    <location>
        <begin position="54"/>
        <end position="88"/>
    </location>
</feature>
<name>A0A375I294_9ACTN</name>
<reference evidence="12" key="1">
    <citation type="submission" date="2018-02" db="EMBL/GenBank/DDBJ databases">
        <authorList>
            <person name="Hornung B."/>
        </authorList>
    </citation>
    <scope>NUCLEOTIDE SEQUENCE [LARGE SCALE GENOMIC DNA]</scope>
</reference>
<keyword evidence="8 9" id="KW-0472">Membrane</keyword>
<dbReference type="GO" id="GO:0008320">
    <property type="term" value="F:protein transmembrane transporter activity"/>
    <property type="evidence" value="ECO:0007669"/>
    <property type="project" value="UniProtKB-UniRule"/>
</dbReference>
<dbReference type="InterPro" id="IPR006312">
    <property type="entry name" value="TatA/E"/>
</dbReference>
<dbReference type="HAMAP" id="MF_00236">
    <property type="entry name" value="TatA_E"/>
    <property type="match status" value="1"/>
</dbReference>
<dbReference type="GO" id="GO:0033281">
    <property type="term" value="C:TAT protein transport complex"/>
    <property type="evidence" value="ECO:0007669"/>
    <property type="project" value="UniProtKB-UniRule"/>
</dbReference>
<keyword evidence="12" id="KW-1185">Reference proteome</keyword>
<sequence length="95" mass="9999">MNLGWQELLIVLVIAVLLFGGTKLAGLGRASGKAIREFKEETEGLSAKKKAEEAPAVTQAPAQPQAQQPVQPQPPAQQDGQVVEGEVVNPTTDNA</sequence>
<protein>
    <recommendedName>
        <fullName evidence="9">Sec-independent protein translocase protein TatA</fullName>
    </recommendedName>
</protein>